<gene>
    <name evidence="3" type="ORF">C7449_104149</name>
</gene>
<proteinExistence type="predicted"/>
<name>A0A2T5B7W3_MYCDI</name>
<keyword evidence="4" id="KW-1185">Reference proteome</keyword>
<dbReference type="Proteomes" id="UP000241247">
    <property type="component" value="Unassembled WGS sequence"/>
</dbReference>
<dbReference type="Pfam" id="PF17930">
    <property type="entry name" value="LpxI_N"/>
    <property type="match status" value="1"/>
</dbReference>
<feature type="domain" description="LpxI C-terminal" evidence="1">
    <location>
        <begin position="146"/>
        <end position="280"/>
    </location>
</feature>
<comment type="caution">
    <text evidence="3">The sequence shown here is derived from an EMBL/GenBank/DDBJ whole genome shotgun (WGS) entry which is preliminary data.</text>
</comment>
<dbReference type="RefSeq" id="WP_108002832.1">
    <property type="nucleotide sequence ID" value="NZ_JBHEEX010000013.1"/>
</dbReference>
<accession>A0A2T5B7W3</accession>
<dbReference type="AlphaFoldDB" id="A0A2T5B7W3"/>
<dbReference type="EMBL" id="PZZZ01000004">
    <property type="protein sequence ID" value="PTM95085.1"/>
    <property type="molecule type" value="Genomic_DNA"/>
</dbReference>
<dbReference type="PANTHER" id="PTHR39962:SF1">
    <property type="entry name" value="LPXI FAMILY PROTEIN"/>
    <property type="match status" value="1"/>
</dbReference>
<dbReference type="OrthoDB" id="9789836at2"/>
<dbReference type="InterPro" id="IPR053174">
    <property type="entry name" value="LpxI"/>
</dbReference>
<sequence length="292" mass="31034">MASGRPDNGKRLAIIAGSGLLPFHVAQAARSHGENPYILALTDEADQDWSAFDHIRIGVGDYAAMSRAFEREGIDRAVLSGAVRRRPEWRDIRPTLRTLLGLPAVVRTLLMGGDDAVLRMVIRLIEANGVRVVGADEIAPELLATEGVIGKVTPDAEAMQDIAAGCAAALALGSLDVGQGAVAVGGRVIALEGAEGTDQMLERVAELRRQGRISSRRKGVLVKLCKPGQDSRADLPAIGVDTVHWAQAAGLAGIASEAGRSLVLDRRRMVEEADRAGLFITGILPRRSEGYR</sequence>
<protein>
    <submittedName>
        <fullName evidence="3">Uncharacterized protein</fullName>
    </submittedName>
</protein>
<evidence type="ECO:0000259" key="2">
    <source>
        <dbReference type="Pfam" id="PF17930"/>
    </source>
</evidence>
<dbReference type="InterPro" id="IPR043167">
    <property type="entry name" value="LpxI_C_sf"/>
</dbReference>
<evidence type="ECO:0000313" key="4">
    <source>
        <dbReference type="Proteomes" id="UP000241247"/>
    </source>
</evidence>
<dbReference type="InterPro" id="IPR010415">
    <property type="entry name" value="LpxI_C"/>
</dbReference>
<dbReference type="InterPro" id="IPR041255">
    <property type="entry name" value="LpxI_N"/>
</dbReference>
<reference evidence="3 4" key="1">
    <citation type="submission" date="2018-04" db="EMBL/GenBank/DDBJ databases">
        <title>Genomic Encyclopedia of Type Strains, Phase IV (KMG-IV): sequencing the most valuable type-strain genomes for metagenomic binning, comparative biology and taxonomic classification.</title>
        <authorList>
            <person name="Goeker M."/>
        </authorList>
    </citation>
    <scope>NUCLEOTIDE SEQUENCE [LARGE SCALE GENOMIC DNA]</scope>
    <source>
        <strain evidence="3 4">DSM 7138</strain>
    </source>
</reference>
<feature type="domain" description="LpxI N-terminal" evidence="2">
    <location>
        <begin position="11"/>
        <end position="142"/>
    </location>
</feature>
<dbReference type="PANTHER" id="PTHR39962">
    <property type="entry name" value="BLL4848 PROTEIN"/>
    <property type="match status" value="1"/>
</dbReference>
<organism evidence="3 4">
    <name type="scientific">Mycoplana dimorpha</name>
    <dbReference type="NCBI Taxonomy" id="28320"/>
    <lineage>
        <taxon>Bacteria</taxon>
        <taxon>Pseudomonadati</taxon>
        <taxon>Pseudomonadota</taxon>
        <taxon>Alphaproteobacteria</taxon>
        <taxon>Hyphomicrobiales</taxon>
        <taxon>Rhizobiaceae</taxon>
        <taxon>Mycoplana</taxon>
    </lineage>
</organism>
<dbReference type="Gene3D" id="3.40.50.20">
    <property type="match status" value="1"/>
</dbReference>
<dbReference type="Pfam" id="PF06230">
    <property type="entry name" value="LpxI_C"/>
    <property type="match status" value="1"/>
</dbReference>
<dbReference type="Gene3D" id="3.40.140.80">
    <property type="match status" value="1"/>
</dbReference>
<evidence type="ECO:0000259" key="1">
    <source>
        <dbReference type="Pfam" id="PF06230"/>
    </source>
</evidence>
<evidence type="ECO:0000313" key="3">
    <source>
        <dbReference type="EMBL" id="PTM95085.1"/>
    </source>
</evidence>